<name>A0A0E9R9S9_ANGAN</name>
<proteinExistence type="predicted"/>
<organism evidence="1">
    <name type="scientific">Anguilla anguilla</name>
    <name type="common">European freshwater eel</name>
    <name type="synonym">Muraena anguilla</name>
    <dbReference type="NCBI Taxonomy" id="7936"/>
    <lineage>
        <taxon>Eukaryota</taxon>
        <taxon>Metazoa</taxon>
        <taxon>Chordata</taxon>
        <taxon>Craniata</taxon>
        <taxon>Vertebrata</taxon>
        <taxon>Euteleostomi</taxon>
        <taxon>Actinopterygii</taxon>
        <taxon>Neopterygii</taxon>
        <taxon>Teleostei</taxon>
        <taxon>Anguilliformes</taxon>
        <taxon>Anguillidae</taxon>
        <taxon>Anguilla</taxon>
    </lineage>
</organism>
<evidence type="ECO:0000313" key="1">
    <source>
        <dbReference type="EMBL" id="JAH25839.1"/>
    </source>
</evidence>
<reference evidence="1" key="2">
    <citation type="journal article" date="2015" name="Fish Shellfish Immunol.">
        <title>Early steps in the European eel (Anguilla anguilla)-Vibrio vulnificus interaction in the gills: Role of the RtxA13 toxin.</title>
        <authorList>
            <person name="Callol A."/>
            <person name="Pajuelo D."/>
            <person name="Ebbesson L."/>
            <person name="Teles M."/>
            <person name="MacKenzie S."/>
            <person name="Amaro C."/>
        </authorList>
    </citation>
    <scope>NUCLEOTIDE SEQUENCE</scope>
</reference>
<protein>
    <submittedName>
        <fullName evidence="1">Uncharacterized protein</fullName>
    </submittedName>
</protein>
<sequence>MKMMVSRISVVSCASGLKDCYSGREGTTSQPMHSASIEKAEGSVCFPGTMSTHKGY</sequence>
<dbReference type="AlphaFoldDB" id="A0A0E9R9S9"/>
<reference evidence="1" key="1">
    <citation type="submission" date="2014-11" db="EMBL/GenBank/DDBJ databases">
        <authorList>
            <person name="Amaro Gonzalez C."/>
        </authorList>
    </citation>
    <scope>NUCLEOTIDE SEQUENCE</scope>
</reference>
<dbReference type="EMBL" id="GBXM01082738">
    <property type="protein sequence ID" value="JAH25839.1"/>
    <property type="molecule type" value="Transcribed_RNA"/>
</dbReference>
<accession>A0A0E9R9S9</accession>